<dbReference type="RefSeq" id="WP_269423273.1">
    <property type="nucleotide sequence ID" value="NZ_JAPWGY010000003.1"/>
</dbReference>
<dbReference type="PANTHER" id="PTHR43162:SF1">
    <property type="entry name" value="PRESTALK A DIFFERENTIATION PROTEIN A"/>
    <property type="match status" value="1"/>
</dbReference>
<accession>A0ABT4LJ06</accession>
<dbReference type="EMBL" id="JAPWGY010000003">
    <property type="protein sequence ID" value="MCZ4281093.1"/>
    <property type="molecule type" value="Genomic_DNA"/>
</dbReference>
<keyword evidence="2" id="KW-1185">Reference proteome</keyword>
<evidence type="ECO:0000313" key="2">
    <source>
        <dbReference type="Proteomes" id="UP001069802"/>
    </source>
</evidence>
<proteinExistence type="predicted"/>
<dbReference type="SUPFAM" id="SSF51735">
    <property type="entry name" value="NAD(P)-binding Rossmann-fold domains"/>
    <property type="match status" value="1"/>
</dbReference>
<reference evidence="1" key="1">
    <citation type="submission" date="2022-12" db="EMBL/GenBank/DDBJ databases">
        <title>Bacterial isolates from different developmental stages of Nematostella vectensis.</title>
        <authorList>
            <person name="Fraune S."/>
        </authorList>
    </citation>
    <scope>NUCLEOTIDE SEQUENCE</scope>
    <source>
        <strain evidence="1">G21630-S1</strain>
    </source>
</reference>
<sequence>MYLIADAAGTIGRSVTEQLVGQGLLVRILTADASCRDLWRGRGAEVNEGDPAHKASWIKALDGAQRLLLILPPFSRDDGSFTYRENYCKALFEALDDLPEKPEVILLSAMGAGEATGWADFFSDVEKKLMDRCRDLTVLRIAFLMENLAPALTMAKSHSVFPVFLADGPAFPMVANRDVVSLLLSALLDPAAGQQLLELHGPRAFNLDDISEAVRNVLSKHIAAISLPEDQWSQIFQDQGLSAETAQKWIIYYQGLNSGLICADPQAIPLAGETSLSDALFQIWKALQRDERAAVDPERKIYEGLV</sequence>
<dbReference type="InterPro" id="IPR036291">
    <property type="entry name" value="NAD(P)-bd_dom_sf"/>
</dbReference>
<organism evidence="1 2">
    <name type="scientific">Kiloniella laminariae</name>
    <dbReference type="NCBI Taxonomy" id="454162"/>
    <lineage>
        <taxon>Bacteria</taxon>
        <taxon>Pseudomonadati</taxon>
        <taxon>Pseudomonadota</taxon>
        <taxon>Alphaproteobacteria</taxon>
        <taxon>Rhodospirillales</taxon>
        <taxon>Kiloniellaceae</taxon>
        <taxon>Kiloniella</taxon>
    </lineage>
</organism>
<name>A0ABT4LJ06_9PROT</name>
<comment type="caution">
    <text evidence="1">The sequence shown here is derived from an EMBL/GenBank/DDBJ whole genome shotgun (WGS) entry which is preliminary data.</text>
</comment>
<protein>
    <recommendedName>
        <fullName evidence="3">NAD(P)-binding domain-containing protein</fullName>
    </recommendedName>
</protein>
<dbReference type="Gene3D" id="3.90.25.10">
    <property type="entry name" value="UDP-galactose 4-epimerase, domain 1"/>
    <property type="match status" value="1"/>
</dbReference>
<dbReference type="PANTHER" id="PTHR43162">
    <property type="match status" value="1"/>
</dbReference>
<dbReference type="Proteomes" id="UP001069802">
    <property type="component" value="Unassembled WGS sequence"/>
</dbReference>
<gene>
    <name evidence="1" type="ORF">O4H49_09915</name>
</gene>
<evidence type="ECO:0000313" key="1">
    <source>
        <dbReference type="EMBL" id="MCZ4281093.1"/>
    </source>
</evidence>
<dbReference type="Gene3D" id="3.40.50.720">
    <property type="entry name" value="NAD(P)-binding Rossmann-like Domain"/>
    <property type="match status" value="1"/>
</dbReference>
<dbReference type="InterPro" id="IPR051604">
    <property type="entry name" value="Ergot_Alk_Oxidoreductase"/>
</dbReference>
<evidence type="ECO:0008006" key="3">
    <source>
        <dbReference type="Google" id="ProtNLM"/>
    </source>
</evidence>